<evidence type="ECO:0000313" key="4">
    <source>
        <dbReference type="Proteomes" id="UP001247620"/>
    </source>
</evidence>
<accession>A0ABU1TGK9</accession>
<evidence type="ECO:0000313" key="3">
    <source>
        <dbReference type="EMBL" id="MDR6944381.1"/>
    </source>
</evidence>
<name>A0ABU1TGK9_9SPHI</name>
<dbReference type="RefSeq" id="WP_310100328.1">
    <property type="nucleotide sequence ID" value="NZ_JAVDUU010000004.1"/>
</dbReference>
<comment type="caution">
    <text evidence="3">The sequence shown here is derived from an EMBL/GenBank/DDBJ whole genome shotgun (WGS) entry which is preliminary data.</text>
</comment>
<dbReference type="InterPro" id="IPR013538">
    <property type="entry name" value="ASHA1/2-like_C"/>
</dbReference>
<dbReference type="Proteomes" id="UP001247620">
    <property type="component" value="Unassembled WGS sequence"/>
</dbReference>
<proteinExistence type="inferred from homology"/>
<evidence type="ECO:0000259" key="2">
    <source>
        <dbReference type="Pfam" id="PF08327"/>
    </source>
</evidence>
<dbReference type="EMBL" id="JAVDUU010000004">
    <property type="protein sequence ID" value="MDR6944381.1"/>
    <property type="molecule type" value="Genomic_DNA"/>
</dbReference>
<organism evidence="3 4">
    <name type="scientific">Mucilaginibacter pocheonensis</name>
    <dbReference type="NCBI Taxonomy" id="398050"/>
    <lineage>
        <taxon>Bacteria</taxon>
        <taxon>Pseudomonadati</taxon>
        <taxon>Bacteroidota</taxon>
        <taxon>Sphingobacteriia</taxon>
        <taxon>Sphingobacteriales</taxon>
        <taxon>Sphingobacteriaceae</taxon>
        <taxon>Mucilaginibacter</taxon>
    </lineage>
</organism>
<protein>
    <submittedName>
        <fullName evidence="3">Uncharacterized protein YndB with AHSA1/START domain</fullName>
    </submittedName>
</protein>
<dbReference type="SUPFAM" id="SSF55961">
    <property type="entry name" value="Bet v1-like"/>
    <property type="match status" value="1"/>
</dbReference>
<gene>
    <name evidence="3" type="ORF">J2W55_004241</name>
</gene>
<reference evidence="3 4" key="1">
    <citation type="submission" date="2023-07" db="EMBL/GenBank/DDBJ databases">
        <title>Sorghum-associated microbial communities from plants grown in Nebraska, USA.</title>
        <authorList>
            <person name="Schachtman D."/>
        </authorList>
    </citation>
    <scope>NUCLEOTIDE SEQUENCE [LARGE SCALE GENOMIC DNA]</scope>
    <source>
        <strain evidence="3 4">3262</strain>
    </source>
</reference>
<feature type="domain" description="Activator of Hsp90 ATPase homologue 1/2-like C-terminal" evidence="2">
    <location>
        <begin position="29"/>
        <end position="158"/>
    </location>
</feature>
<keyword evidence="4" id="KW-1185">Reference proteome</keyword>
<evidence type="ECO:0000256" key="1">
    <source>
        <dbReference type="ARBA" id="ARBA00006817"/>
    </source>
</evidence>
<dbReference type="InterPro" id="IPR023393">
    <property type="entry name" value="START-like_dom_sf"/>
</dbReference>
<dbReference type="CDD" id="cd07814">
    <property type="entry name" value="SRPBCC_CalC_Aha1-like"/>
    <property type="match status" value="1"/>
</dbReference>
<sequence>MTNLSTFNKDMTDNRWTKFKLTADFDSDVRSIYEAWATPAGLQSWFLRKADFYTIAGRQREAEEFIKKEDTYSWYWHGYNDETVENGQVLENNGADLLKFTFSGGSIVTVDIQNKYGLTLIELTQENIPPEDDPSKNLYVQCQIGWTFYLTNLKSIIEGGKDLRNKRVDLFTSFK</sequence>
<dbReference type="Pfam" id="PF08327">
    <property type="entry name" value="AHSA1"/>
    <property type="match status" value="1"/>
</dbReference>
<comment type="similarity">
    <text evidence="1">Belongs to the AHA1 family.</text>
</comment>
<dbReference type="Gene3D" id="3.30.530.20">
    <property type="match status" value="1"/>
</dbReference>